<comment type="similarity">
    <text evidence="2">Belongs to the ABC-4 integral membrane protein family. LolC/E subfamily.</text>
</comment>
<evidence type="ECO:0000256" key="7">
    <source>
        <dbReference type="SAM" id="Phobius"/>
    </source>
</evidence>
<feature type="domain" description="MacB-like periplasmic core" evidence="9">
    <location>
        <begin position="26"/>
        <end position="197"/>
    </location>
</feature>
<feature type="transmembrane region" description="Helical" evidence="7">
    <location>
        <begin position="279"/>
        <end position="302"/>
    </location>
</feature>
<dbReference type="InterPro" id="IPR051447">
    <property type="entry name" value="Lipoprotein-release_system"/>
</dbReference>
<keyword evidence="5 7" id="KW-1133">Transmembrane helix</keyword>
<sequence length="411" mass="46525">MNVSSFIAKRIAFNRQKTFSRFIIGLAITATMISVAVMIVALSFVNGFQNVISNKVFSFWGHIRVQQNVMAQANIAEEYPIEKNDTLENFLNHLPQVKSVERYATKSSVIRYKDNIESVLMKGIDSSFHFSRINFFLEQGKWLSFNDSGYSKDIDISAYTANQLEVNVNDSVIILFIQRDGSQRARKLKIAGIFKTGIDEYDQNFCLGDLKLIQKLNDWDSTEIGGYEIFLKDYKQTDSVNNYLFDSDALPGKWYSKTIQEIYPNIFDWLNLQGRIKSILLGIMMVVAVVNLITCLIILVLERTKMTGILKALGAPNITIQKIFLYNTSIIAFTGIIAGTILGLGICYLQEATGFIKLDEDAYYMKVAHADVVWWQVAAVDGATLAICFIMLIIPSLLVRKIQPVKAIEFR</sequence>
<dbReference type="PANTHER" id="PTHR30489:SF0">
    <property type="entry name" value="LIPOPROTEIN-RELEASING SYSTEM TRANSMEMBRANE PROTEIN LOLE"/>
    <property type="match status" value="1"/>
</dbReference>
<dbReference type="GO" id="GO:0044874">
    <property type="term" value="P:lipoprotein localization to outer membrane"/>
    <property type="evidence" value="ECO:0007669"/>
    <property type="project" value="TreeGrafter"/>
</dbReference>
<dbReference type="AlphaFoldDB" id="A0A5J5IMH6"/>
<dbReference type="GO" id="GO:0098797">
    <property type="term" value="C:plasma membrane protein complex"/>
    <property type="evidence" value="ECO:0007669"/>
    <property type="project" value="TreeGrafter"/>
</dbReference>
<dbReference type="PANTHER" id="PTHR30489">
    <property type="entry name" value="LIPOPROTEIN-RELEASING SYSTEM TRANSMEMBRANE PROTEIN LOLE"/>
    <property type="match status" value="1"/>
</dbReference>
<evidence type="ECO:0000313" key="11">
    <source>
        <dbReference type="Proteomes" id="UP000326903"/>
    </source>
</evidence>
<evidence type="ECO:0000256" key="1">
    <source>
        <dbReference type="ARBA" id="ARBA00004651"/>
    </source>
</evidence>
<keyword evidence="6 7" id="KW-0472">Membrane</keyword>
<evidence type="ECO:0000256" key="6">
    <source>
        <dbReference type="ARBA" id="ARBA00023136"/>
    </source>
</evidence>
<feature type="domain" description="ABC3 transporter permease C-terminal" evidence="8">
    <location>
        <begin position="279"/>
        <end position="404"/>
    </location>
</feature>
<organism evidence="10 11">
    <name type="scientific">Ginsengibacter hankyongi</name>
    <dbReference type="NCBI Taxonomy" id="2607284"/>
    <lineage>
        <taxon>Bacteria</taxon>
        <taxon>Pseudomonadati</taxon>
        <taxon>Bacteroidota</taxon>
        <taxon>Chitinophagia</taxon>
        <taxon>Chitinophagales</taxon>
        <taxon>Chitinophagaceae</taxon>
        <taxon>Ginsengibacter</taxon>
    </lineage>
</organism>
<evidence type="ECO:0000256" key="2">
    <source>
        <dbReference type="ARBA" id="ARBA00005236"/>
    </source>
</evidence>
<evidence type="ECO:0000256" key="3">
    <source>
        <dbReference type="ARBA" id="ARBA00022475"/>
    </source>
</evidence>
<dbReference type="RefSeq" id="WP_150413376.1">
    <property type="nucleotide sequence ID" value="NZ_VYQF01000001.1"/>
</dbReference>
<protein>
    <submittedName>
        <fullName evidence="10">ABC transporter permease</fullName>
    </submittedName>
</protein>
<evidence type="ECO:0000313" key="10">
    <source>
        <dbReference type="EMBL" id="KAA9041287.1"/>
    </source>
</evidence>
<dbReference type="InterPro" id="IPR003838">
    <property type="entry name" value="ABC3_permease_C"/>
</dbReference>
<comment type="caution">
    <text evidence="10">The sequence shown here is derived from an EMBL/GenBank/DDBJ whole genome shotgun (WGS) entry which is preliminary data.</text>
</comment>
<keyword evidence="3" id="KW-1003">Cell membrane</keyword>
<evidence type="ECO:0000256" key="4">
    <source>
        <dbReference type="ARBA" id="ARBA00022692"/>
    </source>
</evidence>
<feature type="transmembrane region" description="Helical" evidence="7">
    <location>
        <begin position="21"/>
        <end position="45"/>
    </location>
</feature>
<reference evidence="10 11" key="1">
    <citation type="submission" date="2019-09" db="EMBL/GenBank/DDBJ databases">
        <title>Draft genome sequence of Ginsengibacter sp. BR5-29.</title>
        <authorList>
            <person name="Im W.-T."/>
        </authorList>
    </citation>
    <scope>NUCLEOTIDE SEQUENCE [LARGE SCALE GENOMIC DNA]</scope>
    <source>
        <strain evidence="10 11">BR5-29</strain>
    </source>
</reference>
<evidence type="ECO:0000256" key="5">
    <source>
        <dbReference type="ARBA" id="ARBA00022989"/>
    </source>
</evidence>
<evidence type="ECO:0000259" key="8">
    <source>
        <dbReference type="Pfam" id="PF02687"/>
    </source>
</evidence>
<keyword evidence="4 7" id="KW-0812">Transmembrane</keyword>
<proteinExistence type="inferred from homology"/>
<feature type="transmembrane region" description="Helical" evidence="7">
    <location>
        <begin position="323"/>
        <end position="346"/>
    </location>
</feature>
<feature type="transmembrane region" description="Helical" evidence="7">
    <location>
        <begin position="373"/>
        <end position="399"/>
    </location>
</feature>
<evidence type="ECO:0000259" key="9">
    <source>
        <dbReference type="Pfam" id="PF12704"/>
    </source>
</evidence>
<dbReference type="Pfam" id="PF12704">
    <property type="entry name" value="MacB_PCD"/>
    <property type="match status" value="1"/>
</dbReference>
<dbReference type="Pfam" id="PF02687">
    <property type="entry name" value="FtsX"/>
    <property type="match status" value="1"/>
</dbReference>
<comment type="subcellular location">
    <subcellularLocation>
        <location evidence="1">Cell membrane</location>
        <topology evidence="1">Multi-pass membrane protein</topology>
    </subcellularLocation>
</comment>
<gene>
    <name evidence="10" type="ORF">FW778_04425</name>
</gene>
<dbReference type="Proteomes" id="UP000326903">
    <property type="component" value="Unassembled WGS sequence"/>
</dbReference>
<name>A0A5J5IMH6_9BACT</name>
<dbReference type="InterPro" id="IPR025857">
    <property type="entry name" value="MacB_PCD"/>
</dbReference>
<dbReference type="EMBL" id="VYQF01000001">
    <property type="protein sequence ID" value="KAA9041287.1"/>
    <property type="molecule type" value="Genomic_DNA"/>
</dbReference>
<keyword evidence="11" id="KW-1185">Reference proteome</keyword>
<accession>A0A5J5IMH6</accession>